<evidence type="ECO:0000256" key="1">
    <source>
        <dbReference type="SAM" id="MobiDB-lite"/>
    </source>
</evidence>
<evidence type="ECO:0000313" key="3">
    <source>
        <dbReference type="Proteomes" id="UP001501352"/>
    </source>
</evidence>
<protein>
    <submittedName>
        <fullName evidence="2">Uncharacterized protein</fullName>
    </submittedName>
</protein>
<feature type="region of interest" description="Disordered" evidence="1">
    <location>
        <begin position="1"/>
        <end position="74"/>
    </location>
</feature>
<organism evidence="2 3">
    <name type="scientific">Brevundimonas kwangchunensis</name>
    <dbReference type="NCBI Taxonomy" id="322163"/>
    <lineage>
        <taxon>Bacteria</taxon>
        <taxon>Pseudomonadati</taxon>
        <taxon>Pseudomonadota</taxon>
        <taxon>Alphaproteobacteria</taxon>
        <taxon>Caulobacterales</taxon>
        <taxon>Caulobacteraceae</taxon>
        <taxon>Brevundimonas</taxon>
    </lineage>
</organism>
<gene>
    <name evidence="2" type="ORF">GCM10009422_00240</name>
</gene>
<comment type="caution">
    <text evidence="2">The sequence shown here is derived from an EMBL/GenBank/DDBJ whole genome shotgun (WGS) entry which is preliminary data.</text>
</comment>
<dbReference type="EMBL" id="BAAAGA010000001">
    <property type="protein sequence ID" value="GAA0609431.1"/>
    <property type="molecule type" value="Genomic_DNA"/>
</dbReference>
<dbReference type="Proteomes" id="UP001501352">
    <property type="component" value="Unassembled WGS sequence"/>
</dbReference>
<evidence type="ECO:0000313" key="2">
    <source>
        <dbReference type="EMBL" id="GAA0609431.1"/>
    </source>
</evidence>
<dbReference type="RefSeq" id="WP_343788479.1">
    <property type="nucleotide sequence ID" value="NZ_BAAAGA010000001.1"/>
</dbReference>
<reference evidence="2 3" key="1">
    <citation type="journal article" date="2019" name="Int. J. Syst. Evol. Microbiol.">
        <title>The Global Catalogue of Microorganisms (GCM) 10K type strain sequencing project: providing services to taxonomists for standard genome sequencing and annotation.</title>
        <authorList>
            <consortium name="The Broad Institute Genomics Platform"/>
            <consortium name="The Broad Institute Genome Sequencing Center for Infectious Disease"/>
            <person name="Wu L."/>
            <person name="Ma J."/>
        </authorList>
    </citation>
    <scope>NUCLEOTIDE SEQUENCE [LARGE SCALE GENOMIC DNA]</scope>
    <source>
        <strain evidence="2 3">JCM 12928</strain>
    </source>
</reference>
<feature type="compositionally biased region" description="Acidic residues" evidence="1">
    <location>
        <begin position="51"/>
        <end position="60"/>
    </location>
</feature>
<proteinExistence type="predicted"/>
<sequence length="74" mass="7963">MTDPKQTPPAETPHFETDTVQADRAREQGLGLGERELQAQRDPGGVRTPDVDDGEEETDVDTGGTTDRTSNVAP</sequence>
<feature type="compositionally biased region" description="Pro residues" evidence="1">
    <location>
        <begin position="1"/>
        <end position="11"/>
    </location>
</feature>
<name>A0ABN1GE86_9CAUL</name>
<keyword evidence="3" id="KW-1185">Reference proteome</keyword>
<feature type="compositionally biased region" description="Basic and acidic residues" evidence="1">
    <location>
        <begin position="13"/>
        <end position="39"/>
    </location>
</feature>
<accession>A0ABN1GE86</accession>